<keyword evidence="3" id="KW-1185">Reference proteome</keyword>
<gene>
    <name evidence="2" type="ORF">JG688_00016058</name>
</gene>
<dbReference type="AlphaFoldDB" id="A0A8J5IGP2"/>
<reference evidence="2" key="1">
    <citation type="submission" date="2021-01" db="EMBL/GenBank/DDBJ databases">
        <title>Phytophthora aleatoria, a newly-described species from Pinus radiata is distinct from Phytophthora cactorum isolates based on comparative genomics.</title>
        <authorList>
            <person name="Mcdougal R."/>
            <person name="Panda P."/>
            <person name="Williams N."/>
            <person name="Studholme D.J."/>
        </authorList>
    </citation>
    <scope>NUCLEOTIDE SEQUENCE</scope>
    <source>
        <strain evidence="2">NZFS 4037</strain>
    </source>
</reference>
<protein>
    <recommendedName>
        <fullName evidence="4">BED-type domain-containing protein</fullName>
    </recommendedName>
</protein>
<evidence type="ECO:0008006" key="4">
    <source>
        <dbReference type="Google" id="ProtNLM"/>
    </source>
</evidence>
<organism evidence="2 3">
    <name type="scientific">Phytophthora aleatoria</name>
    <dbReference type="NCBI Taxonomy" id="2496075"/>
    <lineage>
        <taxon>Eukaryota</taxon>
        <taxon>Sar</taxon>
        <taxon>Stramenopiles</taxon>
        <taxon>Oomycota</taxon>
        <taxon>Peronosporomycetes</taxon>
        <taxon>Peronosporales</taxon>
        <taxon>Peronosporaceae</taxon>
        <taxon>Phytophthora</taxon>
    </lineage>
</organism>
<dbReference type="Proteomes" id="UP000709295">
    <property type="component" value="Unassembled WGS sequence"/>
</dbReference>
<feature type="region of interest" description="Disordered" evidence="1">
    <location>
        <begin position="366"/>
        <end position="385"/>
    </location>
</feature>
<accession>A0A8J5IGP2</accession>
<comment type="caution">
    <text evidence="2">The sequence shown here is derived from an EMBL/GenBank/DDBJ whole genome shotgun (WGS) entry which is preliminary data.</text>
</comment>
<dbReference type="EMBL" id="JAENGY010001884">
    <property type="protein sequence ID" value="KAG6946413.1"/>
    <property type="molecule type" value="Genomic_DNA"/>
</dbReference>
<dbReference type="PANTHER" id="PTHR40866:SF1">
    <property type="entry name" value="BED-TYPE DOMAIN-CONTAINING PROTEIN"/>
    <property type="match status" value="1"/>
</dbReference>
<dbReference type="PANTHER" id="PTHR40866">
    <property type="entry name" value="BED-TYPE DOMAIN-CONTAINING PROTEIN"/>
    <property type="match status" value="1"/>
</dbReference>
<evidence type="ECO:0000313" key="3">
    <source>
        <dbReference type="Proteomes" id="UP000709295"/>
    </source>
</evidence>
<evidence type="ECO:0000313" key="2">
    <source>
        <dbReference type="EMBL" id="KAG6946413.1"/>
    </source>
</evidence>
<feature type="compositionally biased region" description="Low complexity" evidence="1">
    <location>
        <begin position="367"/>
        <end position="378"/>
    </location>
</feature>
<evidence type="ECO:0000256" key="1">
    <source>
        <dbReference type="SAM" id="MobiDB-lite"/>
    </source>
</evidence>
<name>A0A8J5IGP2_9STRA</name>
<proteinExistence type="predicted"/>
<sequence>MPKNAGICRMLFSALPDHYFKCNYCNTVRRQLPCSGYSNLINHLRDKLPDYEADYLAHASSLAGNIHSFGFVDNPTSRSMSRLKPVSSKTLQKYLAATTRAVEKDFARAIPPIFALYIVFWKDDRLFYILLAVAPLDEVDLIAASRCAYIRNIFAIFGQSEESLKFLVGANCATKQVTATLLGVPLVGCASYRFNLATESFLAEYEDLVGAVSALMVALRAIKNRAELRRHKSLALLRANATRWNSTFMMLERYVRIRDVIKRVDAVYDLLPKPAAHRRIAALVESLKTFNSVCKKLQEETVSMKAVRHIFDKMVEIFPVTGDYLRTDAAIVHSPVFESAVVKVSRGTEADLTPEELQALHPFELEAAASEPTPSSRSSRARTRARSDAEDFATALLHSRPIPEQGTPRYNPIVIAIPITARGCSRNASWS</sequence>